<reference evidence="2" key="1">
    <citation type="journal article" date="2013" name="Genome Biol. Evol.">
        <title>The genome sequence of Streptomyces lividans 66 reveals a novel tRNA-dependent peptide biosynthetic system within a metal-related genomic island.</title>
        <authorList>
            <person name="Cruz-Morales P."/>
            <person name="Vijgenboom E."/>
            <person name="Iruegas-Bocardo F."/>
            <person name="Girard G."/>
            <person name="Yanez-Guerra L.A."/>
            <person name="Ramos-Aboites H.E."/>
            <person name="Pernodet J.L."/>
            <person name="Anne J."/>
            <person name="van Wezel G.P."/>
            <person name="Barona-Gomez F."/>
        </authorList>
    </citation>
    <scope>NUCLEOTIDE SEQUENCE [LARGE SCALE GENOMIC DNA]</scope>
    <source>
        <strain evidence="2">1326</strain>
    </source>
</reference>
<dbReference type="EMBL" id="CM001889">
    <property type="protein sequence ID" value="EOY50573.1"/>
    <property type="molecule type" value="Genomic_DNA"/>
</dbReference>
<organism evidence="1 2">
    <name type="scientific">Streptomyces lividans 1326</name>
    <dbReference type="NCBI Taxonomy" id="1200984"/>
    <lineage>
        <taxon>Bacteria</taxon>
        <taxon>Bacillati</taxon>
        <taxon>Actinomycetota</taxon>
        <taxon>Actinomycetes</taxon>
        <taxon>Kitasatosporales</taxon>
        <taxon>Streptomycetaceae</taxon>
        <taxon>Streptomyces</taxon>
    </lineage>
</organism>
<accession>A0A7U9E0L4</accession>
<proteinExistence type="predicted"/>
<name>A0A7U9E0L4_STRLI</name>
<dbReference type="Proteomes" id="UP000014062">
    <property type="component" value="Chromosome"/>
</dbReference>
<protein>
    <submittedName>
        <fullName evidence="1">Uncharacterized protein</fullName>
    </submittedName>
</protein>
<dbReference type="AlphaFoldDB" id="A0A7U9E0L4"/>
<sequence>MEAPRCFAAVTKARCVLRVGERPGPVVVVPGPSGPERKPAAAASE</sequence>
<evidence type="ECO:0000313" key="2">
    <source>
        <dbReference type="Proteomes" id="UP000014062"/>
    </source>
</evidence>
<evidence type="ECO:0000313" key="1">
    <source>
        <dbReference type="EMBL" id="EOY50573.1"/>
    </source>
</evidence>
<gene>
    <name evidence="1" type="ORF">SLI_5865</name>
</gene>